<accession>A0A852W8I4</accession>
<dbReference type="PROSITE" id="PS50263">
    <property type="entry name" value="CN_HYDROLASE"/>
    <property type="match status" value="1"/>
</dbReference>
<evidence type="ECO:0000313" key="5">
    <source>
        <dbReference type="Proteomes" id="UP000549695"/>
    </source>
</evidence>
<evidence type="ECO:0000256" key="1">
    <source>
        <dbReference type="ARBA" id="ARBA00010613"/>
    </source>
</evidence>
<keyword evidence="5" id="KW-1185">Reference proteome</keyword>
<dbReference type="GeneID" id="98052649"/>
<dbReference type="PANTHER" id="PTHR43674">
    <property type="entry name" value="NITRILASE C965.09-RELATED"/>
    <property type="match status" value="1"/>
</dbReference>
<reference evidence="4 5" key="1">
    <citation type="submission" date="2020-07" db="EMBL/GenBank/DDBJ databases">
        <title>Sequencing the genomes of 1000 actinobacteria strains.</title>
        <authorList>
            <person name="Klenk H.-P."/>
        </authorList>
    </citation>
    <scope>NUCLEOTIDE SEQUENCE [LARGE SCALE GENOMIC DNA]</scope>
    <source>
        <strain evidence="4 5">DSM 44749</strain>
    </source>
</reference>
<dbReference type="PANTHER" id="PTHR43674:SF2">
    <property type="entry name" value="BETA-UREIDOPROPIONASE"/>
    <property type="match status" value="1"/>
</dbReference>
<dbReference type="Gene3D" id="3.60.110.10">
    <property type="entry name" value="Carbon-nitrogen hydrolase"/>
    <property type="match status" value="1"/>
</dbReference>
<dbReference type="GO" id="GO:0050126">
    <property type="term" value="F:N-carbamoylputrescine amidase activity"/>
    <property type="evidence" value="ECO:0007669"/>
    <property type="project" value="TreeGrafter"/>
</dbReference>
<organism evidence="4 5">
    <name type="scientific">Pseudonocardia alni</name>
    <name type="common">Amycolata alni</name>
    <dbReference type="NCBI Taxonomy" id="33907"/>
    <lineage>
        <taxon>Bacteria</taxon>
        <taxon>Bacillati</taxon>
        <taxon>Actinomycetota</taxon>
        <taxon>Actinomycetes</taxon>
        <taxon>Pseudonocardiales</taxon>
        <taxon>Pseudonocardiaceae</taxon>
        <taxon>Pseudonocardia</taxon>
    </lineage>
</organism>
<protein>
    <submittedName>
        <fullName evidence="4">Amidohydrolase</fullName>
    </submittedName>
</protein>
<keyword evidence="2" id="KW-0378">Hydrolase</keyword>
<evidence type="ECO:0000256" key="2">
    <source>
        <dbReference type="ARBA" id="ARBA00022801"/>
    </source>
</evidence>
<dbReference type="InterPro" id="IPR044083">
    <property type="entry name" value="RamA-like"/>
</dbReference>
<comment type="similarity">
    <text evidence="1">Belongs to the carbon-nitrogen hydrolase superfamily. NIT1/NIT2 family.</text>
</comment>
<dbReference type="InterPro" id="IPR001110">
    <property type="entry name" value="UPF0012_CS"/>
</dbReference>
<comment type="caution">
    <text evidence="4">The sequence shown here is derived from an EMBL/GenBank/DDBJ whole genome shotgun (WGS) entry which is preliminary data.</text>
</comment>
<dbReference type="PROSITE" id="PS01227">
    <property type="entry name" value="UPF0012"/>
    <property type="match status" value="1"/>
</dbReference>
<dbReference type="EMBL" id="JACCCZ010000001">
    <property type="protein sequence ID" value="NYG02615.1"/>
    <property type="molecule type" value="Genomic_DNA"/>
</dbReference>
<dbReference type="GO" id="GO:0033388">
    <property type="term" value="P:putrescine biosynthetic process from arginine"/>
    <property type="evidence" value="ECO:0007669"/>
    <property type="project" value="TreeGrafter"/>
</dbReference>
<name>A0A852W8I4_PSEA5</name>
<evidence type="ECO:0000259" key="3">
    <source>
        <dbReference type="PROSITE" id="PS50263"/>
    </source>
</evidence>
<gene>
    <name evidence="4" type="ORF">HDA37_002900</name>
</gene>
<dbReference type="CDD" id="cd07576">
    <property type="entry name" value="R-amidase_like"/>
    <property type="match status" value="1"/>
</dbReference>
<sequence>MRVALLQTVSRPHDVAGNLARLAEACAAADADLLVTPEMFLTGYDIGADAVAALAEPADGPSADAVTAIARTSGTAVLYGYPERHDGRVANAVTLVGPDGTRLAGYRKTHLFGALDRACFTASDTPPAVVTWNGWGLGLLVCYDVEFPETVRALALAGADAVLVPTANMLPYDHVPRVLVPARAWENQVYVAYANWCGTEGSLTYGGLSCVAGPDGAVVRAGRDPELLVAELDRSALAVSRRANPYLADRRPDLYG</sequence>
<dbReference type="SUPFAM" id="SSF56317">
    <property type="entry name" value="Carbon-nitrogen hydrolase"/>
    <property type="match status" value="1"/>
</dbReference>
<dbReference type="InterPro" id="IPR050345">
    <property type="entry name" value="Aliph_Amidase/BUP"/>
</dbReference>
<dbReference type="RefSeq" id="WP_179761384.1">
    <property type="nucleotide sequence ID" value="NZ_BAAAJZ010000003.1"/>
</dbReference>
<feature type="domain" description="CN hydrolase" evidence="3">
    <location>
        <begin position="1"/>
        <end position="247"/>
    </location>
</feature>
<dbReference type="InterPro" id="IPR003010">
    <property type="entry name" value="C-N_Hydrolase"/>
</dbReference>
<dbReference type="AlphaFoldDB" id="A0A852W8I4"/>
<evidence type="ECO:0000313" key="4">
    <source>
        <dbReference type="EMBL" id="NYG02615.1"/>
    </source>
</evidence>
<dbReference type="Proteomes" id="UP000549695">
    <property type="component" value="Unassembled WGS sequence"/>
</dbReference>
<proteinExistence type="inferred from homology"/>
<dbReference type="Pfam" id="PF00795">
    <property type="entry name" value="CN_hydrolase"/>
    <property type="match status" value="1"/>
</dbReference>
<dbReference type="InterPro" id="IPR036526">
    <property type="entry name" value="C-N_Hydrolase_sf"/>
</dbReference>